<keyword evidence="3" id="KW-1185">Reference proteome</keyword>
<accession>A0ABW3KWJ6</accession>
<keyword evidence="1" id="KW-0472">Membrane</keyword>
<name>A0ABW3KWJ6_9BACI</name>
<reference evidence="3" key="1">
    <citation type="journal article" date="2019" name="Int. J. Syst. Evol. Microbiol.">
        <title>The Global Catalogue of Microorganisms (GCM) 10K type strain sequencing project: providing services to taxonomists for standard genome sequencing and annotation.</title>
        <authorList>
            <consortium name="The Broad Institute Genomics Platform"/>
            <consortium name="The Broad Institute Genome Sequencing Center for Infectious Disease"/>
            <person name="Wu L."/>
            <person name="Ma J."/>
        </authorList>
    </citation>
    <scope>NUCLEOTIDE SEQUENCE [LARGE SCALE GENOMIC DNA]</scope>
    <source>
        <strain evidence="3">CCUG 56607</strain>
    </source>
</reference>
<keyword evidence="1" id="KW-1133">Transmembrane helix</keyword>
<dbReference type="Proteomes" id="UP001596990">
    <property type="component" value="Unassembled WGS sequence"/>
</dbReference>
<dbReference type="RefSeq" id="WP_386055601.1">
    <property type="nucleotide sequence ID" value="NZ_JBHTKL010000001.1"/>
</dbReference>
<organism evidence="2 3">
    <name type="scientific">Thalassobacillus hwangdonensis</name>
    <dbReference type="NCBI Taxonomy" id="546108"/>
    <lineage>
        <taxon>Bacteria</taxon>
        <taxon>Bacillati</taxon>
        <taxon>Bacillota</taxon>
        <taxon>Bacilli</taxon>
        <taxon>Bacillales</taxon>
        <taxon>Bacillaceae</taxon>
        <taxon>Thalassobacillus</taxon>
    </lineage>
</organism>
<evidence type="ECO:0000313" key="2">
    <source>
        <dbReference type="EMBL" id="MFD1017674.1"/>
    </source>
</evidence>
<keyword evidence="1" id="KW-0812">Transmembrane</keyword>
<comment type="caution">
    <text evidence="2">The sequence shown here is derived from an EMBL/GenBank/DDBJ whole genome shotgun (WGS) entry which is preliminary data.</text>
</comment>
<feature type="transmembrane region" description="Helical" evidence="1">
    <location>
        <begin position="12"/>
        <end position="35"/>
    </location>
</feature>
<sequence>MLKREDGSITLEAAMILPFFLLFVVFLATLIRIAVVEMTIEETVSETTEMVATHAYPITFIDSSPQNFVDRHLKGISMKQVTLSNVEKLVNAKLPSITIDGGSDFVQSLSYEKLNPIIQESFEKKLDGSIFDSSKLKVVDIEIPSDINGGKDSYLGLTVQYEMKAFIPFIERNIVLKKRGVERLWTGGPATSQESGS</sequence>
<protein>
    <submittedName>
        <fullName evidence="2">TadE/TadG family type IV pilus assembly protein</fullName>
    </submittedName>
</protein>
<dbReference type="EMBL" id="JBHTKL010000001">
    <property type="protein sequence ID" value="MFD1017674.1"/>
    <property type="molecule type" value="Genomic_DNA"/>
</dbReference>
<evidence type="ECO:0000313" key="3">
    <source>
        <dbReference type="Proteomes" id="UP001596990"/>
    </source>
</evidence>
<proteinExistence type="predicted"/>
<gene>
    <name evidence="2" type="ORF">ACFQ2J_00570</name>
</gene>
<evidence type="ECO:0000256" key="1">
    <source>
        <dbReference type="SAM" id="Phobius"/>
    </source>
</evidence>